<evidence type="ECO:0000313" key="1">
    <source>
        <dbReference type="EMBL" id="KAI3682906.1"/>
    </source>
</evidence>
<keyword evidence="2" id="KW-1185">Reference proteome</keyword>
<evidence type="ECO:0000313" key="2">
    <source>
        <dbReference type="Proteomes" id="UP001056120"/>
    </source>
</evidence>
<gene>
    <name evidence="1" type="ORF">L1987_83270</name>
</gene>
<dbReference type="Proteomes" id="UP001056120">
    <property type="component" value="Linkage Group LG28"/>
</dbReference>
<comment type="caution">
    <text evidence="1">The sequence shown here is derived from an EMBL/GenBank/DDBJ whole genome shotgun (WGS) entry which is preliminary data.</text>
</comment>
<proteinExistence type="predicted"/>
<sequence>MKEIHINNVTLSINLAKFDRVGKPNNRVEGRFRNGVGVKTFQQNVDSGILENKGDKPFLQALLRNQKSTFQRKEITHPEDADYEILITFATYAEAEEFVRDNQRWSNVLSEVEIWKGQDYGQERIIWLKIMGVPVHLWESQVFDAIAASMGKVVAQSHATFNGEGGDLIRDTVGIIVEKEWNIQEEITLKWRDKTYSVWCKEDDDGWCPEWCKKILPPEKEGLAPEKEPNLHEEHVMSIPGSLELRPVEEFPAHGGSHSTCMETEETTLNDTRIKASKKHAFNFGSGNSKKDLFGQRKYSCPNLEEVAQRIINPLGPNPRKRPRVQTKYNDPFLLDAIISKFGRGAEKPSNMKSKFKTPDLNSAIANSTTMFKENRENEERSNHSSEVVNRPEDQEGLDEEIKATIEIGRILGINLKSKEETVRMAIQGEGENIGSP</sequence>
<dbReference type="EMBL" id="CM042045">
    <property type="protein sequence ID" value="KAI3682906.1"/>
    <property type="molecule type" value="Genomic_DNA"/>
</dbReference>
<reference evidence="2" key="1">
    <citation type="journal article" date="2022" name="Mol. Ecol. Resour.">
        <title>The genomes of chicory, endive, great burdock and yacon provide insights into Asteraceae palaeo-polyploidization history and plant inulin production.</title>
        <authorList>
            <person name="Fan W."/>
            <person name="Wang S."/>
            <person name="Wang H."/>
            <person name="Wang A."/>
            <person name="Jiang F."/>
            <person name="Liu H."/>
            <person name="Zhao H."/>
            <person name="Xu D."/>
            <person name="Zhang Y."/>
        </authorList>
    </citation>
    <scope>NUCLEOTIDE SEQUENCE [LARGE SCALE GENOMIC DNA]</scope>
    <source>
        <strain evidence="2">cv. Yunnan</strain>
    </source>
</reference>
<protein>
    <submittedName>
        <fullName evidence="1">Uncharacterized protein</fullName>
    </submittedName>
</protein>
<reference evidence="1 2" key="2">
    <citation type="journal article" date="2022" name="Mol. Ecol. Resour.">
        <title>The genomes of chicory, endive, great burdock and yacon provide insights into Asteraceae paleo-polyploidization history and plant inulin production.</title>
        <authorList>
            <person name="Fan W."/>
            <person name="Wang S."/>
            <person name="Wang H."/>
            <person name="Wang A."/>
            <person name="Jiang F."/>
            <person name="Liu H."/>
            <person name="Zhao H."/>
            <person name="Xu D."/>
            <person name="Zhang Y."/>
        </authorList>
    </citation>
    <scope>NUCLEOTIDE SEQUENCE [LARGE SCALE GENOMIC DNA]</scope>
    <source>
        <strain evidence="2">cv. Yunnan</strain>
        <tissue evidence="1">Leaves</tissue>
    </source>
</reference>
<accession>A0ACB8YBX6</accession>
<organism evidence="1 2">
    <name type="scientific">Smallanthus sonchifolius</name>
    <dbReference type="NCBI Taxonomy" id="185202"/>
    <lineage>
        <taxon>Eukaryota</taxon>
        <taxon>Viridiplantae</taxon>
        <taxon>Streptophyta</taxon>
        <taxon>Embryophyta</taxon>
        <taxon>Tracheophyta</taxon>
        <taxon>Spermatophyta</taxon>
        <taxon>Magnoliopsida</taxon>
        <taxon>eudicotyledons</taxon>
        <taxon>Gunneridae</taxon>
        <taxon>Pentapetalae</taxon>
        <taxon>asterids</taxon>
        <taxon>campanulids</taxon>
        <taxon>Asterales</taxon>
        <taxon>Asteraceae</taxon>
        <taxon>Asteroideae</taxon>
        <taxon>Heliantheae alliance</taxon>
        <taxon>Millerieae</taxon>
        <taxon>Smallanthus</taxon>
    </lineage>
</organism>
<name>A0ACB8YBX6_9ASTR</name>